<dbReference type="InterPro" id="IPR001245">
    <property type="entry name" value="Ser-Thr/Tyr_kinase_cat_dom"/>
</dbReference>
<evidence type="ECO:0000256" key="1">
    <source>
        <dbReference type="ARBA" id="ARBA00004167"/>
    </source>
</evidence>
<dbReference type="InParanoid" id="A0A059CAN9"/>
<evidence type="ECO:0000256" key="3">
    <source>
        <dbReference type="ARBA" id="ARBA00022679"/>
    </source>
</evidence>
<dbReference type="GO" id="GO:0005886">
    <property type="term" value="C:plasma membrane"/>
    <property type="evidence" value="ECO:0000318"/>
    <property type="project" value="GO_Central"/>
</dbReference>
<evidence type="ECO:0000256" key="8">
    <source>
        <dbReference type="ARBA" id="ARBA00022777"/>
    </source>
</evidence>
<keyword evidence="4 14" id="KW-0812">Transmembrane</keyword>
<keyword evidence="5 15" id="KW-0732">Signal</keyword>
<dbReference type="FunFam" id="1.10.510.10:FF:001722">
    <property type="entry name" value="G-type lectin S-receptor-like serine/threonine-protein kinase B120"/>
    <property type="match status" value="1"/>
</dbReference>
<accession>A0A059CAN9</accession>
<dbReference type="InterPro" id="IPR011009">
    <property type="entry name" value="Kinase-like_dom_sf"/>
</dbReference>
<dbReference type="OMA" id="HYATEEK"/>
<keyword evidence="9" id="KW-0067">ATP-binding</keyword>
<feature type="domain" description="Protein kinase" evidence="16">
    <location>
        <begin position="319"/>
        <end position="571"/>
    </location>
</feature>
<dbReference type="PROSITE" id="PS50011">
    <property type="entry name" value="PROTEIN_KINASE_DOM"/>
    <property type="match status" value="1"/>
</dbReference>
<feature type="transmembrane region" description="Helical" evidence="14">
    <location>
        <begin position="238"/>
        <end position="264"/>
    </location>
</feature>
<keyword evidence="10 14" id="KW-1133">Transmembrane helix</keyword>
<dbReference type="SUPFAM" id="SSF56112">
    <property type="entry name" value="Protein kinase-like (PK-like)"/>
    <property type="match status" value="1"/>
</dbReference>
<evidence type="ECO:0000256" key="11">
    <source>
        <dbReference type="ARBA" id="ARBA00023136"/>
    </source>
</evidence>
<dbReference type="InterPro" id="IPR000719">
    <property type="entry name" value="Prot_kinase_dom"/>
</dbReference>
<evidence type="ECO:0000256" key="5">
    <source>
        <dbReference type="ARBA" id="ARBA00022729"/>
    </source>
</evidence>
<evidence type="ECO:0000256" key="15">
    <source>
        <dbReference type="SAM" id="SignalP"/>
    </source>
</evidence>
<dbReference type="PROSITE" id="PS51473">
    <property type="entry name" value="GNK2"/>
    <property type="match status" value="1"/>
</dbReference>
<feature type="signal peptide" evidence="15">
    <location>
        <begin position="1"/>
        <end position="32"/>
    </location>
</feature>
<name>A0A059CAN9_EUCGR</name>
<keyword evidence="6" id="KW-0677">Repeat</keyword>
<evidence type="ECO:0000256" key="13">
    <source>
        <dbReference type="ARBA" id="ARBA00023180"/>
    </source>
</evidence>
<gene>
    <name evidence="18" type="ORF">EUGRSUZ_E03740</name>
</gene>
<dbReference type="GO" id="GO:0005524">
    <property type="term" value="F:ATP binding"/>
    <property type="evidence" value="ECO:0007669"/>
    <property type="project" value="UniProtKB-KW"/>
</dbReference>
<keyword evidence="3" id="KW-0808">Transferase</keyword>
<dbReference type="Gene3D" id="3.30.200.20">
    <property type="entry name" value="Phosphorylase Kinase, domain 1"/>
    <property type="match status" value="1"/>
</dbReference>
<dbReference type="InterPro" id="IPR002902">
    <property type="entry name" value="GNK2"/>
</dbReference>
<sequence length="605" mass="68376">MITLFRSRVVSSTVLLLFFNCLLHGFQNLVLAAIPEKLCPDNSSYATNSAYHDNLIELTSMQKNASSSKFFQDSSGNYPSKVYGQYMCLNYVPDSTCQTCIVKGSEDILKLCPNKMEAVHQFNPKNTSNPDKFGLVVNETLSFLAQKAVLESPATHYATEEKDFELGSKETLYALVQCTADLTAHDCHKSLQEAISYVRHCCYFSLAARVLSRSCYLRYELYYFYGAAEPVKESGKKWWIKALTVSSLCLAAISLCSWIFFIIIKRKKDLAERQGRPLLTGDSAHGILPFQNTPVNTLTEIQDHPYFDMRCILAATDNFSDTLKLGQGGFGPVYKGILWDGREVAVKRLESWSEKGSEEFRNELLGFCAEQEEKLLVYEYMPNRSLDLFLFDAQRRIELSWSRRLNIIIGIARGVLYLHEDSHQRIIHRDLKASNVIFAGTENEANTATLVGTYGYMAPEYAMEGLYSIKSDVYSFGVLLLEIITGERNAGFWQSRHASSLLAYAWQLWNEGRAMELMDPLLHNECCPEEFLKCVQVGLLCVQEDAFDRPTMSAVNVMLKRDAVILRQPFKPAFSVGRFTHHSNGRVEDDNCSVNSLTVSAVAPR</sequence>
<dbReference type="PANTHER" id="PTHR27002:SF679">
    <property type="entry name" value="CYSTEINE-RICH RECEPTOR-LIKE PROTEIN KINASE 10 ISOFORM X1"/>
    <property type="match status" value="1"/>
</dbReference>
<organism evidence="18">
    <name type="scientific">Eucalyptus grandis</name>
    <name type="common">Flooded gum</name>
    <dbReference type="NCBI Taxonomy" id="71139"/>
    <lineage>
        <taxon>Eukaryota</taxon>
        <taxon>Viridiplantae</taxon>
        <taxon>Streptophyta</taxon>
        <taxon>Embryophyta</taxon>
        <taxon>Tracheophyta</taxon>
        <taxon>Spermatophyta</taxon>
        <taxon>Magnoliopsida</taxon>
        <taxon>eudicotyledons</taxon>
        <taxon>Gunneridae</taxon>
        <taxon>Pentapetalae</taxon>
        <taxon>rosids</taxon>
        <taxon>malvids</taxon>
        <taxon>Myrtales</taxon>
        <taxon>Myrtaceae</taxon>
        <taxon>Myrtoideae</taxon>
        <taxon>Eucalypteae</taxon>
        <taxon>Eucalyptus</taxon>
    </lineage>
</organism>
<dbReference type="EMBL" id="KK198757">
    <property type="protein sequence ID" value="KCW74985.1"/>
    <property type="molecule type" value="Genomic_DNA"/>
</dbReference>
<evidence type="ECO:0000256" key="4">
    <source>
        <dbReference type="ARBA" id="ARBA00022692"/>
    </source>
</evidence>
<proteinExistence type="predicted"/>
<evidence type="ECO:0008006" key="19">
    <source>
        <dbReference type="Google" id="ProtNLM"/>
    </source>
</evidence>
<feature type="domain" description="Gnk2-homologous" evidence="17">
    <location>
        <begin position="115"/>
        <end position="224"/>
    </location>
</feature>
<evidence type="ECO:0000313" key="18">
    <source>
        <dbReference type="EMBL" id="KCW74985.1"/>
    </source>
</evidence>
<evidence type="ECO:0000256" key="12">
    <source>
        <dbReference type="ARBA" id="ARBA00023170"/>
    </source>
</evidence>
<evidence type="ECO:0000256" key="6">
    <source>
        <dbReference type="ARBA" id="ARBA00022737"/>
    </source>
</evidence>
<keyword evidence="11 14" id="KW-0472">Membrane</keyword>
<evidence type="ECO:0000259" key="17">
    <source>
        <dbReference type="PROSITE" id="PS51473"/>
    </source>
</evidence>
<comment type="subcellular location">
    <subcellularLocation>
        <location evidence="1">Membrane</location>
        <topology evidence="1">Single-pass membrane protein</topology>
    </subcellularLocation>
</comment>
<feature type="chain" id="PRO_5001574296" description="Protein kinase domain-containing protein" evidence="15">
    <location>
        <begin position="33"/>
        <end position="605"/>
    </location>
</feature>
<evidence type="ECO:0000256" key="2">
    <source>
        <dbReference type="ARBA" id="ARBA00022527"/>
    </source>
</evidence>
<dbReference type="Gene3D" id="3.30.430.20">
    <property type="entry name" value="Gnk2 domain, C-X8-C-X2-C motif"/>
    <property type="match status" value="2"/>
</dbReference>
<dbReference type="PANTHER" id="PTHR27002">
    <property type="entry name" value="RECEPTOR-LIKE SERINE/THREONINE-PROTEIN KINASE SD1-8"/>
    <property type="match status" value="1"/>
</dbReference>
<dbReference type="GO" id="GO:0006955">
    <property type="term" value="P:immune response"/>
    <property type="evidence" value="ECO:0000318"/>
    <property type="project" value="GO_Central"/>
</dbReference>
<evidence type="ECO:0000256" key="9">
    <source>
        <dbReference type="ARBA" id="ARBA00022840"/>
    </source>
</evidence>
<dbReference type="Gramene" id="KCW74985">
    <property type="protein sequence ID" value="KCW74985"/>
    <property type="gene ID" value="EUGRSUZ_E03740"/>
</dbReference>
<reference evidence="18" key="1">
    <citation type="submission" date="2013-07" db="EMBL/GenBank/DDBJ databases">
        <title>The genome of Eucalyptus grandis.</title>
        <authorList>
            <person name="Schmutz J."/>
            <person name="Hayes R."/>
            <person name="Myburg A."/>
            <person name="Tuskan G."/>
            <person name="Grattapaglia D."/>
            <person name="Rokhsar D.S."/>
        </authorList>
    </citation>
    <scope>NUCLEOTIDE SEQUENCE</scope>
    <source>
        <tissue evidence="18">Leaf extractions</tissue>
    </source>
</reference>
<keyword evidence="7" id="KW-0547">Nucleotide-binding</keyword>
<evidence type="ECO:0000256" key="14">
    <source>
        <dbReference type="SAM" id="Phobius"/>
    </source>
</evidence>
<dbReference type="InterPro" id="IPR008271">
    <property type="entry name" value="Ser/Thr_kinase_AS"/>
</dbReference>
<dbReference type="Pfam" id="PF07714">
    <property type="entry name" value="PK_Tyr_Ser-Thr"/>
    <property type="match status" value="1"/>
</dbReference>
<evidence type="ECO:0000256" key="7">
    <source>
        <dbReference type="ARBA" id="ARBA00022741"/>
    </source>
</evidence>
<dbReference type="AlphaFoldDB" id="A0A059CAN9"/>
<dbReference type="GO" id="GO:0004674">
    <property type="term" value="F:protein serine/threonine kinase activity"/>
    <property type="evidence" value="ECO:0000318"/>
    <property type="project" value="GO_Central"/>
</dbReference>
<dbReference type="CDD" id="cd23509">
    <property type="entry name" value="Gnk2-like"/>
    <property type="match status" value="2"/>
</dbReference>
<dbReference type="SMART" id="SM00220">
    <property type="entry name" value="S_TKc"/>
    <property type="match status" value="1"/>
</dbReference>
<dbReference type="PROSITE" id="PS00108">
    <property type="entry name" value="PROTEIN_KINASE_ST"/>
    <property type="match status" value="1"/>
</dbReference>
<dbReference type="Gene3D" id="1.10.510.10">
    <property type="entry name" value="Transferase(Phosphotransferase) domain 1"/>
    <property type="match status" value="1"/>
</dbReference>
<keyword evidence="2" id="KW-0723">Serine/threonine-protein kinase</keyword>
<dbReference type="InterPro" id="IPR038408">
    <property type="entry name" value="GNK2_sf"/>
</dbReference>
<protein>
    <recommendedName>
        <fullName evidence="19">Protein kinase domain-containing protein</fullName>
    </recommendedName>
</protein>
<keyword evidence="12" id="KW-0675">Receptor</keyword>
<keyword evidence="8" id="KW-0418">Kinase</keyword>
<evidence type="ECO:0000259" key="16">
    <source>
        <dbReference type="PROSITE" id="PS50011"/>
    </source>
</evidence>
<evidence type="ECO:0000256" key="10">
    <source>
        <dbReference type="ARBA" id="ARBA00022989"/>
    </source>
</evidence>
<dbReference type="GO" id="GO:0007165">
    <property type="term" value="P:signal transduction"/>
    <property type="evidence" value="ECO:0000318"/>
    <property type="project" value="GO_Central"/>
</dbReference>
<keyword evidence="13" id="KW-0325">Glycoprotein</keyword>
<dbReference type="Pfam" id="PF01657">
    <property type="entry name" value="Stress-antifung"/>
    <property type="match status" value="2"/>
</dbReference>